<dbReference type="PROSITE" id="PS51352">
    <property type="entry name" value="THIOREDOXIN_2"/>
    <property type="match status" value="1"/>
</dbReference>
<dbReference type="AlphaFoldDB" id="A0A831YA87"/>
<protein>
    <submittedName>
        <fullName evidence="3">DUF255 domain-containing protein</fullName>
    </submittedName>
</protein>
<gene>
    <name evidence="3" type="ORF">ENO34_00095</name>
</gene>
<dbReference type="SUPFAM" id="SSF52833">
    <property type="entry name" value="Thioredoxin-like"/>
    <property type="match status" value="1"/>
</dbReference>
<dbReference type="Gene3D" id="3.40.30.10">
    <property type="entry name" value="Glutaredoxin"/>
    <property type="match status" value="1"/>
</dbReference>
<feature type="domain" description="Thioredoxin" evidence="2">
    <location>
        <begin position="5"/>
        <end position="129"/>
    </location>
</feature>
<dbReference type="PANTHER" id="PTHR15337:SF11">
    <property type="entry name" value="THIOREDOXIN DOMAIN-CONTAINING PROTEIN"/>
    <property type="match status" value="1"/>
</dbReference>
<proteinExistence type="predicted"/>
<dbReference type="Pfam" id="PF03190">
    <property type="entry name" value="Thioredox_DsbH"/>
    <property type="match status" value="1"/>
</dbReference>
<organism evidence="3">
    <name type="scientific">Sulfurihydrogenibium azorense</name>
    <dbReference type="NCBI Taxonomy" id="309806"/>
    <lineage>
        <taxon>Bacteria</taxon>
        <taxon>Pseudomonadati</taxon>
        <taxon>Aquificota</taxon>
        <taxon>Aquificia</taxon>
        <taxon>Aquificales</taxon>
        <taxon>Hydrogenothermaceae</taxon>
        <taxon>Sulfurihydrogenibium</taxon>
    </lineage>
</organism>
<dbReference type="PANTHER" id="PTHR15337">
    <property type="entry name" value="ANTERIOR GRADIENT PROTEIN-RELATED"/>
    <property type="match status" value="1"/>
</dbReference>
<dbReference type="InterPro" id="IPR013766">
    <property type="entry name" value="Thioredoxin_domain"/>
</dbReference>
<dbReference type="InterPro" id="IPR004879">
    <property type="entry name" value="Ssp411-like_TRX"/>
</dbReference>
<evidence type="ECO:0000259" key="2">
    <source>
        <dbReference type="PROSITE" id="PS51352"/>
    </source>
</evidence>
<dbReference type="EMBL" id="DSFC01000006">
    <property type="protein sequence ID" value="HEV08785.1"/>
    <property type="molecule type" value="Genomic_DNA"/>
</dbReference>
<accession>A0A831YA87</accession>
<sequence>MKKILVLLLLIIGFAKADINWVPYNQAFDKAKKENKLVFIYIYSPSCHYCDIMDFKVFESKRIEDLLNTKFVPVKLRKCSQEGMEVRKKYGFVGTPMFYFLDKDGNKIKTIFGAWEEKDFFKILNYFATGSYKEMTMDEYFMKQK</sequence>
<reference evidence="3" key="1">
    <citation type="journal article" date="2020" name="mSystems">
        <title>Genome- and Community-Level Interaction Insights into Carbon Utilization and Element Cycling Functions of Hydrothermarchaeota in Hydrothermal Sediment.</title>
        <authorList>
            <person name="Zhou Z."/>
            <person name="Liu Y."/>
            <person name="Xu W."/>
            <person name="Pan J."/>
            <person name="Luo Z.H."/>
            <person name="Li M."/>
        </authorList>
    </citation>
    <scope>NUCLEOTIDE SEQUENCE [LARGE SCALE GENOMIC DNA]</scope>
    <source>
        <strain evidence="3">SpSt-1257</strain>
    </source>
</reference>
<evidence type="ECO:0000313" key="3">
    <source>
        <dbReference type="EMBL" id="HEV08785.1"/>
    </source>
</evidence>
<evidence type="ECO:0000256" key="1">
    <source>
        <dbReference type="ARBA" id="ARBA00022729"/>
    </source>
</evidence>
<dbReference type="Proteomes" id="UP000885621">
    <property type="component" value="Unassembled WGS sequence"/>
</dbReference>
<comment type="caution">
    <text evidence="3">The sequence shown here is derived from an EMBL/GenBank/DDBJ whole genome shotgun (WGS) entry which is preliminary data.</text>
</comment>
<dbReference type="InterPro" id="IPR036249">
    <property type="entry name" value="Thioredoxin-like_sf"/>
</dbReference>
<name>A0A831YA87_9AQUI</name>
<dbReference type="InterPro" id="IPR051099">
    <property type="entry name" value="AGR/TXD"/>
</dbReference>
<keyword evidence="1" id="KW-0732">Signal</keyword>